<proteinExistence type="predicted"/>
<keyword evidence="2" id="KW-1185">Reference proteome</keyword>
<dbReference type="InterPro" id="IPR021109">
    <property type="entry name" value="Peptidase_aspartic_dom_sf"/>
</dbReference>
<dbReference type="CDD" id="cd00303">
    <property type="entry name" value="retropepsin_like"/>
    <property type="match status" value="1"/>
</dbReference>
<dbReference type="PANTHER" id="PTHR15503">
    <property type="entry name" value="LDOC1 RELATED"/>
    <property type="match status" value="1"/>
</dbReference>
<dbReference type="Pfam" id="PF08284">
    <property type="entry name" value="RVP_2"/>
    <property type="match status" value="1"/>
</dbReference>
<sequence>MLAFDGQHTPKTICLQGTYQSHKLQVLLDNGSTHNFIQERLVSNLGISKVDIKPFHVYVGNGEVLTCLSKCVNIPITLQGHEFQFDLYILTIKGAEVVLGIQWLELLSQVITDHKQLTMTFQWEGKQVQLKGESHFNFEPLCTRQLKRLEACDSIASLLYMKASGLAGNDDHNPQ</sequence>
<reference evidence="2" key="1">
    <citation type="submission" date="2016-04" db="EMBL/GenBank/DDBJ databases">
        <title>Cephalotus genome sequencing.</title>
        <authorList>
            <person name="Fukushima K."/>
            <person name="Hasebe M."/>
            <person name="Fang X."/>
        </authorList>
    </citation>
    <scope>NUCLEOTIDE SEQUENCE [LARGE SCALE GENOMIC DNA]</scope>
    <source>
        <strain evidence="2">cv. St1</strain>
    </source>
</reference>
<dbReference type="Gene3D" id="2.40.70.10">
    <property type="entry name" value="Acid Proteases"/>
    <property type="match status" value="1"/>
</dbReference>
<dbReference type="Proteomes" id="UP000187406">
    <property type="component" value="Unassembled WGS sequence"/>
</dbReference>
<dbReference type="SUPFAM" id="SSF50630">
    <property type="entry name" value="Acid proteases"/>
    <property type="match status" value="1"/>
</dbReference>
<dbReference type="OrthoDB" id="1934862at2759"/>
<name>A0A1Q3BXZ6_CEPFO</name>
<protein>
    <submittedName>
        <fullName evidence="1">RVP_2 domain-containing protein</fullName>
    </submittedName>
</protein>
<organism evidence="1 2">
    <name type="scientific">Cephalotus follicularis</name>
    <name type="common">Albany pitcher plant</name>
    <dbReference type="NCBI Taxonomy" id="3775"/>
    <lineage>
        <taxon>Eukaryota</taxon>
        <taxon>Viridiplantae</taxon>
        <taxon>Streptophyta</taxon>
        <taxon>Embryophyta</taxon>
        <taxon>Tracheophyta</taxon>
        <taxon>Spermatophyta</taxon>
        <taxon>Magnoliopsida</taxon>
        <taxon>eudicotyledons</taxon>
        <taxon>Gunneridae</taxon>
        <taxon>Pentapetalae</taxon>
        <taxon>rosids</taxon>
        <taxon>fabids</taxon>
        <taxon>Oxalidales</taxon>
        <taxon>Cephalotaceae</taxon>
        <taxon>Cephalotus</taxon>
    </lineage>
</organism>
<dbReference type="InterPro" id="IPR032567">
    <property type="entry name" value="RTL1-rel"/>
</dbReference>
<dbReference type="AlphaFoldDB" id="A0A1Q3BXZ6"/>
<dbReference type="InParanoid" id="A0A1Q3BXZ6"/>
<evidence type="ECO:0000313" key="1">
    <source>
        <dbReference type="EMBL" id="GAV72643.1"/>
    </source>
</evidence>
<dbReference type="PANTHER" id="PTHR15503:SF22">
    <property type="entry name" value="TRANSPOSON TY3-I GAG POLYPROTEIN"/>
    <property type="match status" value="1"/>
</dbReference>
<dbReference type="EMBL" id="BDDD01001028">
    <property type="protein sequence ID" value="GAV72643.1"/>
    <property type="molecule type" value="Genomic_DNA"/>
</dbReference>
<comment type="caution">
    <text evidence="1">The sequence shown here is derived from an EMBL/GenBank/DDBJ whole genome shotgun (WGS) entry which is preliminary data.</text>
</comment>
<accession>A0A1Q3BXZ6</accession>
<evidence type="ECO:0000313" key="2">
    <source>
        <dbReference type="Proteomes" id="UP000187406"/>
    </source>
</evidence>
<gene>
    <name evidence="1" type="ORF">CFOL_v3_16131</name>
</gene>